<dbReference type="Pfam" id="PF02518">
    <property type="entry name" value="HATPase_c"/>
    <property type="match status" value="1"/>
</dbReference>
<keyword evidence="6" id="KW-0472">Membrane</keyword>
<dbReference type="Gene3D" id="1.10.287.130">
    <property type="match status" value="1"/>
</dbReference>
<dbReference type="InterPro" id="IPR003594">
    <property type="entry name" value="HATPase_dom"/>
</dbReference>
<dbReference type="PANTHER" id="PTHR42878:SF15">
    <property type="entry name" value="BACTERIOPHYTOCHROME"/>
    <property type="match status" value="1"/>
</dbReference>
<evidence type="ECO:0000256" key="2">
    <source>
        <dbReference type="ARBA" id="ARBA00012438"/>
    </source>
</evidence>
<evidence type="ECO:0000256" key="1">
    <source>
        <dbReference type="ARBA" id="ARBA00000085"/>
    </source>
</evidence>
<evidence type="ECO:0000259" key="9">
    <source>
        <dbReference type="PROSITE" id="PS50113"/>
    </source>
</evidence>
<keyword evidence="4 10" id="KW-0808">Transferase</keyword>
<dbReference type="HOGENOM" id="CLU_000445_114_71_7"/>
<dbReference type="GO" id="GO:0016020">
    <property type="term" value="C:membrane"/>
    <property type="evidence" value="ECO:0007669"/>
    <property type="project" value="UniProtKB-SubCell"/>
</dbReference>
<feature type="domain" description="Histidine kinase" evidence="7">
    <location>
        <begin position="298"/>
        <end position="510"/>
    </location>
</feature>
<dbReference type="EMBL" id="CP000698">
    <property type="protein sequence ID" value="ABQ24639.1"/>
    <property type="molecule type" value="Genomic_DNA"/>
</dbReference>
<dbReference type="EC" id="2.7.13.3" evidence="2"/>
<dbReference type="SMART" id="SM00086">
    <property type="entry name" value="PAC"/>
    <property type="match status" value="2"/>
</dbReference>
<dbReference type="GO" id="GO:0030295">
    <property type="term" value="F:protein kinase activator activity"/>
    <property type="evidence" value="ECO:0007669"/>
    <property type="project" value="TreeGrafter"/>
</dbReference>
<evidence type="ECO:0000256" key="6">
    <source>
        <dbReference type="ARBA" id="ARBA00023136"/>
    </source>
</evidence>
<dbReference type="PANTHER" id="PTHR42878">
    <property type="entry name" value="TWO-COMPONENT HISTIDINE KINASE"/>
    <property type="match status" value="1"/>
</dbReference>
<name>A5GCR2_GEOUR</name>
<dbReference type="InterPro" id="IPR004358">
    <property type="entry name" value="Sig_transdc_His_kin-like_C"/>
</dbReference>
<evidence type="ECO:0000313" key="11">
    <source>
        <dbReference type="Proteomes" id="UP000006695"/>
    </source>
</evidence>
<reference evidence="10 11" key="1">
    <citation type="submission" date="2007-05" db="EMBL/GenBank/DDBJ databases">
        <title>Complete sequence of Geobacter uraniireducens Rf4.</title>
        <authorList>
            <consortium name="US DOE Joint Genome Institute"/>
            <person name="Copeland A."/>
            <person name="Lucas S."/>
            <person name="Lapidus A."/>
            <person name="Barry K."/>
            <person name="Detter J.C."/>
            <person name="Glavina del Rio T."/>
            <person name="Hammon N."/>
            <person name="Israni S."/>
            <person name="Dalin E."/>
            <person name="Tice H."/>
            <person name="Pitluck S."/>
            <person name="Chertkov O."/>
            <person name="Brettin T."/>
            <person name="Bruce D."/>
            <person name="Han C."/>
            <person name="Schmutz J."/>
            <person name="Larimer F."/>
            <person name="Land M."/>
            <person name="Hauser L."/>
            <person name="Kyrpides N."/>
            <person name="Mikhailova N."/>
            <person name="Shelobolina E."/>
            <person name="Aklujkar M."/>
            <person name="Lovley D."/>
            <person name="Richardson P."/>
        </authorList>
    </citation>
    <scope>NUCLEOTIDE SEQUENCE [LARGE SCALE GENOMIC DNA]</scope>
    <source>
        <strain evidence="10 11">Rf4</strain>
    </source>
</reference>
<dbReference type="PRINTS" id="PR00344">
    <property type="entry name" value="BCTRLSENSOR"/>
</dbReference>
<protein>
    <recommendedName>
        <fullName evidence="2">histidine kinase</fullName>
        <ecNumber evidence="2">2.7.13.3</ecNumber>
    </recommendedName>
</protein>
<dbReference type="PROSITE" id="PS50109">
    <property type="entry name" value="HIS_KIN"/>
    <property type="match status" value="1"/>
</dbReference>
<evidence type="ECO:0000313" key="10">
    <source>
        <dbReference type="EMBL" id="ABQ24639.1"/>
    </source>
</evidence>
<dbReference type="STRING" id="351605.Gura_0423"/>
<dbReference type="Gene3D" id="3.30.450.20">
    <property type="entry name" value="PAS domain"/>
    <property type="match status" value="2"/>
</dbReference>
<feature type="domain" description="PAS" evidence="8">
    <location>
        <begin position="149"/>
        <end position="217"/>
    </location>
</feature>
<dbReference type="NCBIfam" id="TIGR00229">
    <property type="entry name" value="sensory_box"/>
    <property type="match status" value="2"/>
</dbReference>
<dbReference type="GO" id="GO:0007234">
    <property type="term" value="P:osmosensory signaling via phosphorelay pathway"/>
    <property type="evidence" value="ECO:0007669"/>
    <property type="project" value="TreeGrafter"/>
</dbReference>
<feature type="domain" description="PAC" evidence="9">
    <location>
        <begin position="96"/>
        <end position="148"/>
    </location>
</feature>
<dbReference type="KEGG" id="gur:Gura_0423"/>
<comment type="catalytic activity">
    <reaction evidence="1">
        <text>ATP + protein L-histidine = ADP + protein N-phospho-L-histidine.</text>
        <dbReference type="EC" id="2.7.13.3"/>
    </reaction>
</comment>
<dbReference type="Pfam" id="PF00512">
    <property type="entry name" value="HisKA"/>
    <property type="match status" value="1"/>
</dbReference>
<evidence type="ECO:0000259" key="8">
    <source>
        <dbReference type="PROSITE" id="PS50112"/>
    </source>
</evidence>
<dbReference type="CDD" id="cd00082">
    <property type="entry name" value="HisKA"/>
    <property type="match status" value="1"/>
</dbReference>
<feature type="domain" description="PAC" evidence="9">
    <location>
        <begin position="223"/>
        <end position="273"/>
    </location>
</feature>
<evidence type="ECO:0000256" key="5">
    <source>
        <dbReference type="ARBA" id="ARBA00022777"/>
    </source>
</evidence>
<accession>A5GCR2</accession>
<dbReference type="InterPro" id="IPR050351">
    <property type="entry name" value="BphY/WalK/GraS-like"/>
</dbReference>
<dbReference type="FunFam" id="3.30.565.10:FF:000006">
    <property type="entry name" value="Sensor histidine kinase WalK"/>
    <property type="match status" value="1"/>
</dbReference>
<dbReference type="InterPro" id="IPR000014">
    <property type="entry name" value="PAS"/>
</dbReference>
<dbReference type="GO" id="GO:0006355">
    <property type="term" value="P:regulation of DNA-templated transcription"/>
    <property type="evidence" value="ECO:0007669"/>
    <property type="project" value="InterPro"/>
</dbReference>
<dbReference type="SUPFAM" id="SSF55874">
    <property type="entry name" value="ATPase domain of HSP90 chaperone/DNA topoisomerase II/histidine kinase"/>
    <property type="match status" value="1"/>
</dbReference>
<evidence type="ECO:0000256" key="3">
    <source>
        <dbReference type="ARBA" id="ARBA00022553"/>
    </source>
</evidence>
<sequence>MSEKIDEIKALLEQKTQELQASEAHFRAIFNQAAAGIALVELDGRWLLVNQKFCDIVGYPEAELRNMNFQEITHPDDLPADLENIRRLLADEIQHCLFEKRYIRKDGSVVWVNLSISLVRTIDDEPHYFIAVAEDVTVRRRVEEALRESEEKFSRVFRNAPIAITISTLAEGRFVEVNDTFERLSGYRREDIIGRTSTELGIWTNPDDRARMLEGLRGQGPVRDLEMSMSDKTGNVFVGLLSAVIIELNGEEYLLVLMKDVTARKRMEEEIEILNTNLASRAADLEAANKELEAFSYSVSHDLRKPLTNINGYCQLVLELYGDSLDEQCRRFLQEIYDGTLRMNHLIDTLLRFSQLTRGELRREAVDLSEIAKEVAAKLSLEEPGRRVKFDITEGITVTGDARLLRVVMENLLGNAWKYSGKQEEALIEFGGTEVAGKPACFVRDNGIGFDMGEADRLFEAFGRLSGATEFAGHGIGLATVQRIIHRHGGHIWAEGEEGKGATFYFSLER</sequence>
<dbReference type="InterPro" id="IPR005467">
    <property type="entry name" value="His_kinase_dom"/>
</dbReference>
<proteinExistence type="predicted"/>
<dbReference type="InterPro" id="IPR036890">
    <property type="entry name" value="HATPase_C_sf"/>
</dbReference>
<dbReference type="InterPro" id="IPR001610">
    <property type="entry name" value="PAC"/>
</dbReference>
<dbReference type="SMART" id="SM00091">
    <property type="entry name" value="PAS"/>
    <property type="match status" value="2"/>
</dbReference>
<dbReference type="PROSITE" id="PS50113">
    <property type="entry name" value="PAC"/>
    <property type="match status" value="2"/>
</dbReference>
<dbReference type="CDD" id="cd00130">
    <property type="entry name" value="PAS"/>
    <property type="match status" value="2"/>
</dbReference>
<dbReference type="InterPro" id="IPR035965">
    <property type="entry name" value="PAS-like_dom_sf"/>
</dbReference>
<feature type="domain" description="PAS" evidence="8">
    <location>
        <begin position="22"/>
        <end position="92"/>
    </location>
</feature>
<organism evidence="10 11">
    <name type="scientific">Geotalea uraniireducens (strain Rf4)</name>
    <name type="common">Geobacter uraniireducens</name>
    <dbReference type="NCBI Taxonomy" id="351605"/>
    <lineage>
        <taxon>Bacteria</taxon>
        <taxon>Pseudomonadati</taxon>
        <taxon>Thermodesulfobacteriota</taxon>
        <taxon>Desulfuromonadia</taxon>
        <taxon>Geobacterales</taxon>
        <taxon>Geobacteraceae</taxon>
        <taxon>Geotalea</taxon>
    </lineage>
</organism>
<dbReference type="InterPro" id="IPR036097">
    <property type="entry name" value="HisK_dim/P_sf"/>
</dbReference>
<dbReference type="InterPro" id="IPR000700">
    <property type="entry name" value="PAS-assoc_C"/>
</dbReference>
<dbReference type="RefSeq" id="WP_011937365.1">
    <property type="nucleotide sequence ID" value="NC_009483.1"/>
</dbReference>
<keyword evidence="5 10" id="KW-0418">Kinase</keyword>
<dbReference type="PROSITE" id="PS50112">
    <property type="entry name" value="PAS"/>
    <property type="match status" value="2"/>
</dbReference>
<evidence type="ECO:0000259" key="7">
    <source>
        <dbReference type="PROSITE" id="PS50109"/>
    </source>
</evidence>
<dbReference type="Pfam" id="PF00989">
    <property type="entry name" value="PAS"/>
    <property type="match status" value="1"/>
</dbReference>
<dbReference type="SUPFAM" id="SSF55785">
    <property type="entry name" value="PYP-like sensor domain (PAS domain)"/>
    <property type="match status" value="2"/>
</dbReference>
<dbReference type="OrthoDB" id="5395125at2"/>
<dbReference type="InterPro" id="IPR013767">
    <property type="entry name" value="PAS_fold"/>
</dbReference>
<keyword evidence="11" id="KW-1185">Reference proteome</keyword>
<gene>
    <name evidence="10" type="ordered locus">Gura_0423</name>
</gene>
<dbReference type="Gene3D" id="3.30.565.10">
    <property type="entry name" value="Histidine kinase-like ATPase, C-terminal domain"/>
    <property type="match status" value="1"/>
</dbReference>
<dbReference type="Pfam" id="PF13426">
    <property type="entry name" value="PAS_9"/>
    <property type="match status" value="1"/>
</dbReference>
<dbReference type="GO" id="GO:0000156">
    <property type="term" value="F:phosphorelay response regulator activity"/>
    <property type="evidence" value="ECO:0007669"/>
    <property type="project" value="TreeGrafter"/>
</dbReference>
<dbReference type="Proteomes" id="UP000006695">
    <property type="component" value="Chromosome"/>
</dbReference>
<dbReference type="AlphaFoldDB" id="A5GCR2"/>
<dbReference type="GO" id="GO:0000155">
    <property type="term" value="F:phosphorelay sensor kinase activity"/>
    <property type="evidence" value="ECO:0007669"/>
    <property type="project" value="InterPro"/>
</dbReference>
<dbReference type="InterPro" id="IPR003661">
    <property type="entry name" value="HisK_dim/P_dom"/>
</dbReference>
<evidence type="ECO:0000256" key="4">
    <source>
        <dbReference type="ARBA" id="ARBA00022679"/>
    </source>
</evidence>
<dbReference type="SUPFAM" id="SSF47384">
    <property type="entry name" value="Homodimeric domain of signal transducing histidine kinase"/>
    <property type="match status" value="1"/>
</dbReference>
<keyword evidence="3" id="KW-0597">Phosphoprotein</keyword>
<dbReference type="SMART" id="SM00388">
    <property type="entry name" value="HisKA"/>
    <property type="match status" value="1"/>
</dbReference>
<dbReference type="SMART" id="SM00387">
    <property type="entry name" value="HATPase_c"/>
    <property type="match status" value="1"/>
</dbReference>